<feature type="compositionally biased region" description="Basic and acidic residues" evidence="2">
    <location>
        <begin position="164"/>
        <end position="185"/>
    </location>
</feature>
<dbReference type="AlphaFoldDB" id="A0A8T2LIG9"/>
<gene>
    <name evidence="4" type="primary">RASSF8</name>
    <name evidence="4" type="ORF">AMEX_G15684</name>
</gene>
<feature type="region of interest" description="Disordered" evidence="2">
    <location>
        <begin position="377"/>
        <end position="427"/>
    </location>
</feature>
<dbReference type="InterPro" id="IPR029071">
    <property type="entry name" value="Ubiquitin-like_domsf"/>
</dbReference>
<evidence type="ECO:0000256" key="1">
    <source>
        <dbReference type="SAM" id="Coils"/>
    </source>
</evidence>
<name>A0A8T2LIG9_ASTMX</name>
<feature type="compositionally biased region" description="Basic and acidic residues" evidence="2">
    <location>
        <begin position="199"/>
        <end position="209"/>
    </location>
</feature>
<dbReference type="Pfam" id="PF21712">
    <property type="entry name" value="RASSF8-10_RA"/>
    <property type="match status" value="1"/>
</dbReference>
<protein>
    <submittedName>
        <fullName evidence="4">Ras association domain-containing protein 8-like</fullName>
    </submittedName>
</protein>
<accession>A0A8T2LIG9</accession>
<feature type="compositionally biased region" description="Basic and acidic residues" evidence="2">
    <location>
        <begin position="406"/>
        <end position="426"/>
    </location>
</feature>
<dbReference type="InterPro" id="IPR048945">
    <property type="entry name" value="RASSF8/10_RA"/>
</dbReference>
<feature type="compositionally biased region" description="Polar residues" evidence="2">
    <location>
        <begin position="377"/>
        <end position="386"/>
    </location>
</feature>
<feature type="region of interest" description="Disordered" evidence="2">
    <location>
        <begin position="98"/>
        <end position="141"/>
    </location>
</feature>
<dbReference type="InterPro" id="IPR033593">
    <property type="entry name" value="N-RASSF"/>
</dbReference>
<dbReference type="Gene3D" id="3.10.20.90">
    <property type="entry name" value="Phosphatidylinositol 3-kinase Catalytic Subunit, Chain A, domain 1"/>
    <property type="match status" value="1"/>
</dbReference>
<feature type="coiled-coil region" evidence="1">
    <location>
        <begin position="339"/>
        <end position="373"/>
    </location>
</feature>
<evidence type="ECO:0000313" key="4">
    <source>
        <dbReference type="EMBL" id="KAG9270704.1"/>
    </source>
</evidence>
<keyword evidence="1" id="KW-0175">Coiled coil</keyword>
<evidence type="ECO:0000313" key="5">
    <source>
        <dbReference type="Proteomes" id="UP000752171"/>
    </source>
</evidence>
<sequence>MEVKVYVEGIQRIVCGVTENTTCQEVVIALAQALGRTGRYTLREKFKEYERNVTPDERLLGSLEKYGQQAREVQLTLQHLGPSLGDWTNKPRAQLRRADVGGRVRRGSGVTGLHRQSLPPLSRLRMNSEPPPEDLKRPKRKSLTLMEEAWGWLENLGRSGKQQLGRDKGKSKEDDKGDNHRDKVSVKVGKIPLASGEPQGRDKKEKNRAENTGIISCLGKHRREDKDKEIFGQKEDEKQKSLKKDQSFDTVDQPELTTIPQERSIDRGQDKAAELELRRLVIQQQASLRELKFKVQSTDEQICQLEKQLEEKQSTSELSEDEEQVQFWLNELKAEEGYEKDLQRQFLELKEKAVECKNKLEDYKRKLQTQATDLTTLRTSDCQQTKSQDEASKGTTAKPLEPDDASSAKEGKAAVEDPKRDSKDKTVITSVEPKLPYILVSANQISESHLSGPAELREWWTRWTEAQTQSSSSRSKTVHRSEITIHLGSTKV</sequence>
<dbReference type="EMBL" id="JAICCE010000012">
    <property type="protein sequence ID" value="KAG9270704.1"/>
    <property type="molecule type" value="Genomic_DNA"/>
</dbReference>
<reference evidence="4 5" key="1">
    <citation type="submission" date="2021-07" db="EMBL/GenBank/DDBJ databases">
        <authorList>
            <person name="Imarazene B."/>
            <person name="Zahm M."/>
            <person name="Klopp C."/>
            <person name="Cabau C."/>
            <person name="Beille S."/>
            <person name="Jouanno E."/>
            <person name="Castinel A."/>
            <person name="Lluch J."/>
            <person name="Gil L."/>
            <person name="Kuchtly C."/>
            <person name="Lopez Roques C."/>
            <person name="Donnadieu C."/>
            <person name="Parrinello H."/>
            <person name="Journot L."/>
            <person name="Du K."/>
            <person name="Schartl M."/>
            <person name="Retaux S."/>
            <person name="Guiguen Y."/>
        </authorList>
    </citation>
    <scope>NUCLEOTIDE SEQUENCE [LARGE SCALE GENOMIC DNA]</scope>
    <source>
        <strain evidence="4">Pach_M1</strain>
        <tissue evidence="4">Testis</tissue>
    </source>
</reference>
<feature type="region of interest" description="Disordered" evidence="2">
    <location>
        <begin position="159"/>
        <end position="267"/>
    </location>
</feature>
<dbReference type="PANTHER" id="PTHR15286">
    <property type="entry name" value="RAS-ASSOCIATING DOMAIN CONTAINING PROTEIN"/>
    <property type="match status" value="1"/>
</dbReference>
<dbReference type="SUPFAM" id="SSF54236">
    <property type="entry name" value="Ubiquitin-like"/>
    <property type="match status" value="1"/>
</dbReference>
<dbReference type="PANTHER" id="PTHR15286:SF16">
    <property type="entry name" value="RAS ASSOCIATION DOMAIN-CONTAINING PROTEIN 8"/>
    <property type="match status" value="1"/>
</dbReference>
<organism evidence="4 5">
    <name type="scientific">Astyanax mexicanus</name>
    <name type="common">Blind cave fish</name>
    <name type="synonym">Astyanax fasciatus mexicanus</name>
    <dbReference type="NCBI Taxonomy" id="7994"/>
    <lineage>
        <taxon>Eukaryota</taxon>
        <taxon>Metazoa</taxon>
        <taxon>Chordata</taxon>
        <taxon>Craniata</taxon>
        <taxon>Vertebrata</taxon>
        <taxon>Euteleostomi</taxon>
        <taxon>Actinopterygii</taxon>
        <taxon>Neopterygii</taxon>
        <taxon>Teleostei</taxon>
        <taxon>Ostariophysi</taxon>
        <taxon>Characiformes</taxon>
        <taxon>Characoidei</taxon>
        <taxon>Acestrorhamphidae</taxon>
        <taxon>Acestrorhamphinae</taxon>
        <taxon>Astyanax</taxon>
    </lineage>
</organism>
<feature type="domain" description="Ras association" evidence="3">
    <location>
        <begin position="2"/>
        <end position="79"/>
    </location>
</feature>
<comment type="caution">
    <text evidence="4">The sequence shown here is derived from an EMBL/GenBank/DDBJ whole genome shotgun (WGS) entry which is preliminary data.</text>
</comment>
<feature type="compositionally biased region" description="Basic and acidic residues" evidence="2">
    <location>
        <begin position="222"/>
        <end position="247"/>
    </location>
</feature>
<feature type="region of interest" description="Disordered" evidence="2">
    <location>
        <begin position="466"/>
        <end position="492"/>
    </location>
</feature>
<dbReference type="Proteomes" id="UP000752171">
    <property type="component" value="Unassembled WGS sequence"/>
</dbReference>
<proteinExistence type="predicted"/>
<evidence type="ECO:0000256" key="2">
    <source>
        <dbReference type="SAM" id="MobiDB-lite"/>
    </source>
</evidence>
<evidence type="ECO:0000259" key="3">
    <source>
        <dbReference type="Pfam" id="PF21712"/>
    </source>
</evidence>